<name>A0ABS8CS81_9RHOB</name>
<accession>A0ABS8CS81</accession>
<dbReference type="Proteomes" id="UP001198571">
    <property type="component" value="Unassembled WGS sequence"/>
</dbReference>
<protein>
    <submittedName>
        <fullName evidence="1">DUF3168 domain-containing protein</fullName>
    </submittedName>
</protein>
<dbReference type="InterPro" id="IPR053745">
    <property type="entry name" value="Viral_Tail_Comp_sf"/>
</dbReference>
<reference evidence="1 2" key="1">
    <citation type="submission" date="2020-07" db="EMBL/GenBank/DDBJ databases">
        <title>Pseudogemmobacter sp. nov., isolated from poultry manure in Taiwan.</title>
        <authorList>
            <person name="Lin S.-Y."/>
            <person name="Tang Y.-S."/>
            <person name="Young C.-C."/>
        </authorList>
    </citation>
    <scope>NUCLEOTIDE SEQUENCE [LARGE SCALE GENOMIC DNA]</scope>
    <source>
        <strain evidence="1 2">CC-YST710</strain>
    </source>
</reference>
<evidence type="ECO:0000313" key="1">
    <source>
        <dbReference type="EMBL" id="MCB5412252.1"/>
    </source>
</evidence>
<sequence>MSASAALQIALIDALRASAGVTASLGQRIWDNAPAEASYPYLTLGPAQELDDSAECIDGSECFQQIDIWTQEDGSQLGAKQICGAVKKALHGVDLALSGGFTLVLIEVDSLRVVGDPDEKIAHGIVNVRALIDEGG</sequence>
<keyword evidence="2" id="KW-1185">Reference proteome</keyword>
<dbReference type="Pfam" id="PF11367">
    <property type="entry name" value="Tail_completion_gp17"/>
    <property type="match status" value="1"/>
</dbReference>
<evidence type="ECO:0000313" key="2">
    <source>
        <dbReference type="Proteomes" id="UP001198571"/>
    </source>
</evidence>
<dbReference type="RefSeq" id="WP_226937677.1">
    <property type="nucleotide sequence ID" value="NZ_JACDXX010000035.1"/>
</dbReference>
<proteinExistence type="predicted"/>
<dbReference type="Gene3D" id="3.30.2000.30">
    <property type="match status" value="1"/>
</dbReference>
<comment type="caution">
    <text evidence="1">The sequence shown here is derived from an EMBL/GenBank/DDBJ whole genome shotgun (WGS) entry which is preliminary data.</text>
</comment>
<dbReference type="EMBL" id="JACDXX010000035">
    <property type="protein sequence ID" value="MCB5412252.1"/>
    <property type="molecule type" value="Genomic_DNA"/>
</dbReference>
<dbReference type="InterPro" id="IPR021508">
    <property type="entry name" value="Gp17-like"/>
</dbReference>
<gene>
    <name evidence="1" type="ORF">H0485_19965</name>
</gene>
<organism evidence="1 2">
    <name type="scientific">Pseudogemmobacter faecipullorum</name>
    <dbReference type="NCBI Taxonomy" id="2755041"/>
    <lineage>
        <taxon>Bacteria</taxon>
        <taxon>Pseudomonadati</taxon>
        <taxon>Pseudomonadota</taxon>
        <taxon>Alphaproteobacteria</taxon>
        <taxon>Rhodobacterales</taxon>
        <taxon>Paracoccaceae</taxon>
        <taxon>Pseudogemmobacter</taxon>
    </lineage>
</organism>